<dbReference type="HOGENOM" id="CLU_1389526_0_0_11"/>
<evidence type="ECO:0000256" key="1">
    <source>
        <dbReference type="SAM" id="MobiDB-lite"/>
    </source>
</evidence>
<dbReference type="STRING" id="749414.SBI_04255"/>
<dbReference type="eggNOG" id="ENOG5031JIX">
    <property type="taxonomic scope" value="Bacteria"/>
</dbReference>
<sequence>MVPPGSLARQLRPGPLSDRRVTLCTMTGHLTDTPPHEPTDDPTDDLIGTQTPARRLTDPDEAIAALERAVPGLAAHRRPEPVALDWAVLEEGLGTALPADYKRLAEWYPNFVLGDFLLAGLPGPGQERHQLAGIRETLTEDLQDWWEHDMTAGLRLYPAPGGLLPWAESNQGDMFLWSTTGDGPQDWLVTVASHNGGWWHYAGGAVQFLAELCDGTLEPWELPSIDRDVIAL</sequence>
<dbReference type="Proteomes" id="UP000000377">
    <property type="component" value="Chromosome"/>
</dbReference>
<organism evidence="2 3">
    <name type="scientific">Streptomyces bingchenggensis (strain BCW-1)</name>
    <dbReference type="NCBI Taxonomy" id="749414"/>
    <lineage>
        <taxon>Bacteria</taxon>
        <taxon>Bacillati</taxon>
        <taxon>Actinomycetota</taxon>
        <taxon>Actinomycetes</taxon>
        <taxon>Kitasatosporales</taxon>
        <taxon>Streptomycetaceae</taxon>
        <taxon>Streptomyces</taxon>
    </lineage>
</organism>
<dbReference type="EMBL" id="CP002047">
    <property type="protein sequence ID" value="ADI07376.1"/>
    <property type="molecule type" value="Genomic_DNA"/>
</dbReference>
<dbReference type="AlphaFoldDB" id="D7BTD7"/>
<evidence type="ECO:0000313" key="2">
    <source>
        <dbReference type="EMBL" id="ADI07376.1"/>
    </source>
</evidence>
<dbReference type="KEGG" id="sbh:SBI_04255"/>
<evidence type="ECO:0000313" key="3">
    <source>
        <dbReference type="Proteomes" id="UP000000377"/>
    </source>
</evidence>
<dbReference type="InterPro" id="IPR037883">
    <property type="entry name" value="Knr4/Smi1-like_sf"/>
</dbReference>
<reference evidence="2 3" key="1">
    <citation type="journal article" date="2010" name="J. Bacteriol.">
        <title>Genome sequence of the milbemycin-producing bacterium Streptomyces bingchenggensis.</title>
        <authorList>
            <person name="Wang X.J."/>
            <person name="Yan Y.J."/>
            <person name="Zhang B."/>
            <person name="An J."/>
            <person name="Wang J.J."/>
            <person name="Tian J."/>
            <person name="Jiang L."/>
            <person name="Chen Y.H."/>
            <person name="Huang S.X."/>
            <person name="Yin M."/>
            <person name="Zhang J."/>
            <person name="Gao A.L."/>
            <person name="Liu C.X."/>
            <person name="Zhu Z.X."/>
            <person name="Xiang W.S."/>
        </authorList>
    </citation>
    <scope>NUCLEOTIDE SEQUENCE [LARGE SCALE GENOMIC DNA]</scope>
    <source>
        <strain evidence="2 3">BCW-1</strain>
    </source>
</reference>
<keyword evidence="3" id="KW-1185">Reference proteome</keyword>
<evidence type="ECO:0008006" key="4">
    <source>
        <dbReference type="Google" id="ProtNLM"/>
    </source>
</evidence>
<feature type="region of interest" description="Disordered" evidence="1">
    <location>
        <begin position="27"/>
        <end position="49"/>
    </location>
</feature>
<dbReference type="PATRIC" id="fig|749414.3.peg.4401"/>
<gene>
    <name evidence="2" type="ordered locus">SBI_04255</name>
</gene>
<name>D7BTD7_STRBB</name>
<proteinExistence type="predicted"/>
<protein>
    <recommendedName>
        <fullName evidence="4">Knr4/Smi1-like domain-containing protein</fullName>
    </recommendedName>
</protein>
<accession>D7BTD7</accession>
<dbReference type="SUPFAM" id="SSF160631">
    <property type="entry name" value="SMI1/KNR4-like"/>
    <property type="match status" value="1"/>
</dbReference>